<feature type="transmembrane region" description="Helical" evidence="1">
    <location>
        <begin position="238"/>
        <end position="262"/>
    </location>
</feature>
<feature type="transmembrane region" description="Helical" evidence="1">
    <location>
        <begin position="141"/>
        <end position="161"/>
    </location>
</feature>
<keyword evidence="1" id="KW-0472">Membrane</keyword>
<evidence type="ECO:0000259" key="3">
    <source>
        <dbReference type="Pfam" id="PF19124"/>
    </source>
</evidence>
<dbReference type="InterPro" id="IPR014574">
    <property type="entry name" value="UCP032908"/>
</dbReference>
<feature type="domain" description="DUF5808" evidence="3">
    <location>
        <begin position="322"/>
        <end position="347"/>
    </location>
</feature>
<feature type="transmembrane region" description="Helical" evidence="1">
    <location>
        <begin position="81"/>
        <end position="103"/>
    </location>
</feature>
<gene>
    <name evidence="4" type="ORF">Q5741_05680</name>
</gene>
<proteinExistence type="predicted"/>
<dbReference type="InterPro" id="IPR043831">
    <property type="entry name" value="DUF5808"/>
</dbReference>
<keyword evidence="5" id="KW-1185">Reference proteome</keyword>
<feature type="transmembrane region" description="Helical" evidence="1">
    <location>
        <begin position="345"/>
        <end position="364"/>
    </location>
</feature>
<dbReference type="Pfam" id="PF07853">
    <property type="entry name" value="DUF1648"/>
    <property type="match status" value="1"/>
</dbReference>
<dbReference type="PIRSF" id="PIRSF032908">
    <property type="entry name" value="UCP032908"/>
    <property type="match status" value="1"/>
</dbReference>
<dbReference type="Pfam" id="PF19124">
    <property type="entry name" value="DUF5808"/>
    <property type="match status" value="1"/>
</dbReference>
<feature type="transmembrane region" description="Helical" evidence="1">
    <location>
        <begin position="190"/>
        <end position="210"/>
    </location>
</feature>
<keyword evidence="1" id="KW-1133">Transmembrane helix</keyword>
<dbReference type="RefSeq" id="WP_305023099.1">
    <property type="nucleotide sequence ID" value="NZ_JAUQTB010000002.1"/>
</dbReference>
<evidence type="ECO:0000256" key="1">
    <source>
        <dbReference type="SAM" id="Phobius"/>
    </source>
</evidence>
<dbReference type="PANTHER" id="PTHR37810:SF9">
    <property type="entry name" value="MEMBRANE PROTEIN"/>
    <property type="match status" value="1"/>
</dbReference>
<reference evidence="4 5" key="1">
    <citation type="submission" date="2023-07" db="EMBL/GenBank/DDBJ databases">
        <title>Paenibacillus sp. JX-17 nov. isolated from soil.</title>
        <authorList>
            <person name="Wan Y."/>
            <person name="Liu B."/>
        </authorList>
    </citation>
    <scope>NUCLEOTIDE SEQUENCE [LARGE SCALE GENOMIC DNA]</scope>
    <source>
        <strain evidence="4 5">JX-17</strain>
    </source>
</reference>
<feature type="domain" description="DUF1648" evidence="2">
    <location>
        <begin position="148"/>
        <end position="195"/>
    </location>
</feature>
<sequence length="365" mass="41032">MTILPVILIILLLIPVAVLQVALPYLTRETVSFGVSVSEEVYRSQPVAAMRQRYTVISSAVYGILIISFTVLAVAADTRLLSVAFPAAVVVMLAANGLIYYSFYKQMKSLKSSVQQEQPVQQAKWSMDTRFRKQRLTLSNAWYLVPLLLAAASAVFTWSQYSEIPARIPMQYDLEGQVTRWADKNVLNVLLPNIMQIGFTLLLLLINVMIRRSKQQLSPSDPEQSSRTNAVFRYRWSLFNLLTGIALVLLFSFMQVTMVYHIAPQTSMVVSMMVPILVVIGALYLSFSTGQGGSRMRERGNHPAYPVNDDSQWKLGAFYYNPSDPSLFVEKRMGIGWTVNMARPAAWLFFLLPIAIIVVISIILT</sequence>
<feature type="transmembrane region" description="Helical" evidence="1">
    <location>
        <begin position="268"/>
        <end position="287"/>
    </location>
</feature>
<dbReference type="InterPro" id="IPR012867">
    <property type="entry name" value="DUF1648"/>
</dbReference>
<name>A0ABT9CD64_9BACL</name>
<dbReference type="EMBL" id="JAUQTB010000002">
    <property type="protein sequence ID" value="MDO7905907.1"/>
    <property type="molecule type" value="Genomic_DNA"/>
</dbReference>
<dbReference type="PANTHER" id="PTHR37810">
    <property type="entry name" value="IMMUNITY PROTEIN SDPI"/>
    <property type="match status" value="1"/>
</dbReference>
<feature type="transmembrane region" description="Helical" evidence="1">
    <location>
        <begin position="54"/>
        <end position="75"/>
    </location>
</feature>
<dbReference type="Proteomes" id="UP001240171">
    <property type="component" value="Unassembled WGS sequence"/>
</dbReference>
<protein>
    <submittedName>
        <fullName evidence="4">DUF5808 domain-containing protein</fullName>
    </submittedName>
</protein>
<accession>A0ABT9CD64</accession>
<feature type="transmembrane region" description="Helical" evidence="1">
    <location>
        <begin position="6"/>
        <end position="26"/>
    </location>
</feature>
<comment type="caution">
    <text evidence="4">The sequence shown here is derived from an EMBL/GenBank/DDBJ whole genome shotgun (WGS) entry which is preliminary data.</text>
</comment>
<evidence type="ECO:0000313" key="5">
    <source>
        <dbReference type="Proteomes" id="UP001240171"/>
    </source>
</evidence>
<keyword evidence="1" id="KW-0812">Transmembrane</keyword>
<evidence type="ECO:0000259" key="2">
    <source>
        <dbReference type="Pfam" id="PF07853"/>
    </source>
</evidence>
<evidence type="ECO:0000313" key="4">
    <source>
        <dbReference type="EMBL" id="MDO7905907.1"/>
    </source>
</evidence>
<organism evidence="4 5">
    <name type="scientific">Paenibacillus lacisoli</name>
    <dbReference type="NCBI Taxonomy" id="3064525"/>
    <lineage>
        <taxon>Bacteria</taxon>
        <taxon>Bacillati</taxon>
        <taxon>Bacillota</taxon>
        <taxon>Bacilli</taxon>
        <taxon>Bacillales</taxon>
        <taxon>Paenibacillaceae</taxon>
        <taxon>Paenibacillus</taxon>
    </lineage>
</organism>